<comment type="caution">
    <text evidence="4">The sequence shown here is derived from an EMBL/GenBank/DDBJ whole genome shotgun (WGS) entry which is preliminary data.</text>
</comment>
<evidence type="ECO:0000259" key="3">
    <source>
        <dbReference type="Pfam" id="PF25547"/>
    </source>
</evidence>
<sequence length="1450" mass="159483">MVDLNPLHYINKFNHMFGDSVASGLEFLGISDPAVDPDGVREIAKKWRHLAQGLDDASTAADQALSGVEWEGKAAKAFHKRSKNARKAAGDMAHSLREGAKALDGFADKAHELLSEIGVILAEIAEYEIAGLALSVLTGGASEVASTLMAGERAMKVVALVGRIEEEGTTLGSVVRGVMEVIRGVERALKALKEIRAVAEVGKLAGEGAKFSAFETLLKDPGAFKDPGKLAGILTEGALMGVGFGVLGKVLGKGLKELGPAALAKLSKSMGLDCAAFERLRLNPGFDKLPASIRNMVKKFVRDPIDVATGDMALTRTDVTLPGVLPLVLERTHISSYRYGGWFGPSWASTLDQRVQADEDGFVYATADGARLCFPRPDTETNIPVRPDTPGSRLTLAWDTDVDGGIRVHDPDTGLSYVFHSPVAAADETAVDVPLQHIQDRNNNRITIEYAEGDVPGAVVHSGGYRIALDHDRARSRIIGLRLIDPAHPDRPGTTLLTFTYDEHGHLVEEFNSSGLPMRYTYDSDGRMTSWTDRNDTTYWYRYDDQGRVIATGGTGGALASTLTYDTATRTTRVTDSFGHTRTYEHNDNLRLIRETDPLGNTICQEWDDDLQLVALTDSLGHITRYTYDDGGHIVLLTRPDDRRIQAVYSELGLPQTITGTDGAEWRREYDERGNLTTVTDPSGAVTRSAYDAAGRLTEVIDALGHTTRIQCNAAGLPEHITGPLGATSRYERNAFGRPVAITDPLGNVTRLEWTVEGKPARRTAPDGSAESWLYDGEGNCISHTNAMGAVSRFEYTYFDLPSARTGPDGVRYEFAHDTELRLTEVTNPQGLTWVYEYDVVGNLVSETDFDGRTLTYRHDAAGRVISRANALGQTAFERNALGQVLRKDAAGQVTMYAFDTMDRLAQATGPDGTTLTVLRDGCGRVRSETVDGRTLTYTYDELGRRTGRTTPTGATTTWSYDAAGRRKGMVASGRTIRFAYDEAGHELARRVGETVSLEHTFDALGRLTTQSVTAAGGRALQHRTYSYRADGNLTDIDDQLSGPRRFDLDAVGRVRAVHAANWAEQYAYDEAGNQTQASWPTDHAGAEATGVREYTGTRITRAGSVRYEHDALGRITLRQKSRLSRKPDTWRYEWDAEDRLASVKTPDGTRWRYTYDPLGRRTAKLRLAEDGETVVERVDFTWDGTTLCEQTTTSPDLPNPVTLTWDHQDLRPIAQTERILAADAPQEEIDSRFFTVVTDLVGTPSELVDEQGEIAWRSRSTLWGATAWAANSTTYTPLRFPGQYYDLESGLHYNYFRHYDPETARYVTPDPLGLTPAPNPTIYVHNPQVSSDHLGLAPDGCRPDVSQREPSDKNGPFAVIGRRPDTGVATDWEGHDVLDMPKESWKVEINDAWVQKIVTEERDVYLASNPTPANRFNELGMPTVFNRELDQFEKAGYIQVGDYLISPGR</sequence>
<dbReference type="Gene3D" id="2.180.10.10">
    <property type="entry name" value="RHS repeat-associated core"/>
    <property type="match status" value="3"/>
</dbReference>
<evidence type="ECO:0000259" key="1">
    <source>
        <dbReference type="Pfam" id="PF03527"/>
    </source>
</evidence>
<protein>
    <recommendedName>
        <fullName evidence="6">Type IV secretion protein Rhs</fullName>
    </recommendedName>
</protein>
<dbReference type="RefSeq" id="WP_023547533.1">
    <property type="nucleotide sequence ID" value="NZ_CM002285.1"/>
</dbReference>
<dbReference type="Proteomes" id="UP000017984">
    <property type="component" value="Chromosome"/>
</dbReference>
<proteinExistence type="predicted"/>
<feature type="domain" description="RHS protein conserved region" evidence="1">
    <location>
        <begin position="1238"/>
        <end position="1268"/>
    </location>
</feature>
<dbReference type="OrthoDB" id="4981820at2"/>
<name>V6KES5_STRRC</name>
<dbReference type="Pfam" id="PF03527">
    <property type="entry name" value="RHS"/>
    <property type="match status" value="1"/>
</dbReference>
<dbReference type="InterPro" id="IPR022385">
    <property type="entry name" value="Rhs_assc_core"/>
</dbReference>
<feature type="domain" description="Outer membrane channel protein CpnT-like N-terminal" evidence="3">
    <location>
        <begin position="33"/>
        <end position="127"/>
    </location>
</feature>
<evidence type="ECO:0000313" key="4">
    <source>
        <dbReference type="EMBL" id="EST30592.1"/>
    </source>
</evidence>
<dbReference type="InterPro" id="IPR050708">
    <property type="entry name" value="T6SS_VgrG/RHS"/>
</dbReference>
<dbReference type="InterPro" id="IPR045351">
    <property type="entry name" value="DUF6531"/>
</dbReference>
<accession>V6KES5</accession>
<dbReference type="PANTHER" id="PTHR32305">
    <property type="match status" value="1"/>
</dbReference>
<dbReference type="EMBL" id="AWQX01000158">
    <property type="protein sequence ID" value="EST30592.1"/>
    <property type="molecule type" value="Genomic_DNA"/>
</dbReference>
<dbReference type="Pfam" id="PF05593">
    <property type="entry name" value="RHS_repeat"/>
    <property type="match status" value="9"/>
</dbReference>
<dbReference type="Gene3D" id="1.10.287.1060">
    <property type="entry name" value="ESAT-6-like"/>
    <property type="match status" value="1"/>
</dbReference>
<dbReference type="PANTHER" id="PTHR32305:SF15">
    <property type="entry name" value="PROTEIN RHSA-RELATED"/>
    <property type="match status" value="1"/>
</dbReference>
<dbReference type="InterPro" id="IPR057746">
    <property type="entry name" value="CpnT-like_N"/>
</dbReference>
<evidence type="ECO:0000313" key="5">
    <source>
        <dbReference type="Proteomes" id="UP000017984"/>
    </source>
</evidence>
<keyword evidence="5" id="KW-1185">Reference proteome</keyword>
<feature type="domain" description="DUF6531" evidence="2">
    <location>
        <begin position="303"/>
        <end position="374"/>
    </location>
</feature>
<dbReference type="InterPro" id="IPR006530">
    <property type="entry name" value="YD"/>
</dbReference>
<evidence type="ECO:0008006" key="6">
    <source>
        <dbReference type="Google" id="ProtNLM"/>
    </source>
</evidence>
<dbReference type="NCBIfam" id="TIGR01643">
    <property type="entry name" value="YD_repeat_2x"/>
    <property type="match status" value="14"/>
</dbReference>
<dbReference type="Pfam" id="PF25547">
    <property type="entry name" value="WXG100_2"/>
    <property type="match status" value="1"/>
</dbReference>
<dbReference type="HOGENOM" id="CLU_001218_1_2_11"/>
<dbReference type="InterPro" id="IPR001826">
    <property type="entry name" value="RHS"/>
</dbReference>
<dbReference type="InterPro" id="IPR031325">
    <property type="entry name" value="RHS_repeat"/>
</dbReference>
<organism evidence="4 5">
    <name type="scientific">Streptomyces roseochromogenus subsp. oscitans DS 12.976</name>
    <dbReference type="NCBI Taxonomy" id="1352936"/>
    <lineage>
        <taxon>Bacteria</taxon>
        <taxon>Bacillati</taxon>
        <taxon>Actinomycetota</taxon>
        <taxon>Actinomycetes</taxon>
        <taxon>Kitasatosporales</taxon>
        <taxon>Streptomycetaceae</taxon>
        <taxon>Streptomyces</taxon>
    </lineage>
</organism>
<evidence type="ECO:0000259" key="2">
    <source>
        <dbReference type="Pfam" id="PF20148"/>
    </source>
</evidence>
<dbReference type="Pfam" id="PF20148">
    <property type="entry name" value="DUF6531"/>
    <property type="match status" value="1"/>
</dbReference>
<gene>
    <name evidence="4" type="ORF">M878_17910</name>
</gene>
<dbReference type="NCBIfam" id="TIGR03696">
    <property type="entry name" value="Rhs_assc_core"/>
    <property type="match status" value="1"/>
</dbReference>
<reference evidence="4 5" key="1">
    <citation type="journal article" date="2014" name="Genome Announc.">
        <title>Draft Genome Sequence of Streptomyces roseochromogenes subsp. oscitans DS 12.976, Producer of the Aminocoumarin Antibiotic Clorobiocin.</title>
        <authorList>
            <person name="Ruckert C."/>
            <person name="Kalinowski J."/>
            <person name="Heide L."/>
            <person name="Apel A.K."/>
        </authorList>
    </citation>
    <scope>NUCLEOTIDE SEQUENCE [LARGE SCALE GENOMIC DNA]</scope>
    <source>
        <strain evidence="4 5">DS 12.976</strain>
    </source>
</reference>
<dbReference type="PATRIC" id="fig|1352936.5.peg.3763"/>
<dbReference type="STRING" id="1352936.M878_17910"/>